<organism evidence="1 2">
    <name type="scientific">Janthinobacterium lividum</name>
    <dbReference type="NCBI Taxonomy" id="29581"/>
    <lineage>
        <taxon>Bacteria</taxon>
        <taxon>Pseudomonadati</taxon>
        <taxon>Pseudomonadota</taxon>
        <taxon>Betaproteobacteria</taxon>
        <taxon>Burkholderiales</taxon>
        <taxon>Oxalobacteraceae</taxon>
        <taxon>Janthinobacterium</taxon>
    </lineage>
</organism>
<dbReference type="AlphaFoldDB" id="A0A5C4NS21"/>
<dbReference type="RefSeq" id="WP_139091402.1">
    <property type="nucleotide sequence ID" value="NZ_VDGE01000006.1"/>
</dbReference>
<proteinExistence type="predicted"/>
<gene>
    <name evidence="1" type="ORF">FHI69_17130</name>
</gene>
<evidence type="ECO:0000313" key="2">
    <source>
        <dbReference type="Proteomes" id="UP000305681"/>
    </source>
</evidence>
<protein>
    <recommendedName>
        <fullName evidence="3">Nucleotidyltransferase family protein</fullName>
    </recommendedName>
</protein>
<accession>A0A5C4NS21</accession>
<dbReference type="Proteomes" id="UP000305681">
    <property type="component" value="Unassembled WGS sequence"/>
</dbReference>
<reference evidence="1 2" key="1">
    <citation type="submission" date="2019-06" db="EMBL/GenBank/DDBJ databases">
        <title>Genome sequence of Janthinobacterium lividum UCD_MED1.</title>
        <authorList>
            <person name="De Leon M.E."/>
            <person name="Jospin G."/>
        </authorList>
    </citation>
    <scope>NUCLEOTIDE SEQUENCE [LARGE SCALE GENOMIC DNA]</scope>
    <source>
        <strain evidence="1 2">UCD_MED1</strain>
    </source>
</reference>
<sequence length="254" mass="28754">MQNKLALQKSVNRYLGHESGPRDRLRRTLQDVAECLDDTFIFGGMIRELGLGNSRAFKSDIDIVSLSTRGEIYNAIKQYSPQLNKFGGYRFLVGTQLFDIWSFEDTWAFKAGLVKGSAAHDIFKTTFFNLDAAAFHVKPRRFACSDTYIEALKLRLLDLNLQENPSPSGMVRRAIRMAIENELLITRRLGEYILENLQGNDFDSFGAPFIRALDRYMCSENSGHFSFEPQPCLFDAASKSEAVKVRTNRGLLAA</sequence>
<evidence type="ECO:0000313" key="1">
    <source>
        <dbReference type="EMBL" id="TNC75966.1"/>
    </source>
</evidence>
<evidence type="ECO:0008006" key="3">
    <source>
        <dbReference type="Google" id="ProtNLM"/>
    </source>
</evidence>
<dbReference type="EMBL" id="VDGE01000006">
    <property type="protein sequence ID" value="TNC75966.1"/>
    <property type="molecule type" value="Genomic_DNA"/>
</dbReference>
<name>A0A5C4NS21_9BURK</name>
<comment type="caution">
    <text evidence="1">The sequence shown here is derived from an EMBL/GenBank/DDBJ whole genome shotgun (WGS) entry which is preliminary data.</text>
</comment>